<sequence>MLTTLLVTFAVTVGLALVVLLSVAAPTLRRRGSRTMARIDATAERLLPVLRHHRDRAAAQLAQRLEAQRHAHRAARDDHGAAQAR</sequence>
<reference evidence="2 3" key="1">
    <citation type="submission" date="2018-03" db="EMBL/GenBank/DDBJ databases">
        <title>Genomic Encyclopedia of Archaeal and Bacterial Type Strains, Phase II (KMG-II): from individual species to whole genera.</title>
        <authorList>
            <person name="Goeker M."/>
        </authorList>
    </citation>
    <scope>NUCLEOTIDE SEQUENCE [LARGE SCALE GENOMIC DNA]</scope>
    <source>
        <strain evidence="2 3">DSM 19711</strain>
    </source>
</reference>
<organism evidence="2 3">
    <name type="scientific">Kineococcus rhizosphaerae</name>
    <dbReference type="NCBI Taxonomy" id="559628"/>
    <lineage>
        <taxon>Bacteria</taxon>
        <taxon>Bacillati</taxon>
        <taxon>Actinomycetota</taxon>
        <taxon>Actinomycetes</taxon>
        <taxon>Kineosporiales</taxon>
        <taxon>Kineosporiaceae</taxon>
        <taxon>Kineococcus</taxon>
    </lineage>
</organism>
<dbReference type="RefSeq" id="WP_106207183.1">
    <property type="nucleotide sequence ID" value="NZ_PVZF01000001.1"/>
</dbReference>
<accession>A0A2T0RBR6</accession>
<feature type="compositionally biased region" description="Basic and acidic residues" evidence="1">
    <location>
        <begin position="66"/>
        <end position="85"/>
    </location>
</feature>
<name>A0A2T0RBR6_9ACTN</name>
<feature type="region of interest" description="Disordered" evidence="1">
    <location>
        <begin position="65"/>
        <end position="85"/>
    </location>
</feature>
<keyword evidence="3" id="KW-1185">Reference proteome</keyword>
<comment type="caution">
    <text evidence="2">The sequence shown here is derived from an EMBL/GenBank/DDBJ whole genome shotgun (WGS) entry which is preliminary data.</text>
</comment>
<dbReference type="EMBL" id="PVZF01000001">
    <property type="protein sequence ID" value="PRY18614.1"/>
    <property type="molecule type" value="Genomic_DNA"/>
</dbReference>
<dbReference type="Proteomes" id="UP000238083">
    <property type="component" value="Unassembled WGS sequence"/>
</dbReference>
<proteinExistence type="predicted"/>
<evidence type="ECO:0000256" key="1">
    <source>
        <dbReference type="SAM" id="MobiDB-lite"/>
    </source>
</evidence>
<protein>
    <submittedName>
        <fullName evidence="2">Uncharacterized protein</fullName>
    </submittedName>
</protein>
<evidence type="ECO:0000313" key="2">
    <source>
        <dbReference type="EMBL" id="PRY18614.1"/>
    </source>
</evidence>
<dbReference type="AlphaFoldDB" id="A0A2T0RBR6"/>
<evidence type="ECO:0000313" key="3">
    <source>
        <dbReference type="Proteomes" id="UP000238083"/>
    </source>
</evidence>
<gene>
    <name evidence="2" type="ORF">CLV37_101860</name>
</gene>